<organism evidence="1 2">
    <name type="scientific">Pseudovirgaria hyperparasitica</name>
    <dbReference type="NCBI Taxonomy" id="470096"/>
    <lineage>
        <taxon>Eukaryota</taxon>
        <taxon>Fungi</taxon>
        <taxon>Dikarya</taxon>
        <taxon>Ascomycota</taxon>
        <taxon>Pezizomycotina</taxon>
        <taxon>Dothideomycetes</taxon>
        <taxon>Dothideomycetes incertae sedis</taxon>
        <taxon>Acrospermales</taxon>
        <taxon>Acrospermaceae</taxon>
        <taxon>Pseudovirgaria</taxon>
    </lineage>
</organism>
<accession>A0A6A6W854</accession>
<keyword evidence="2" id="KW-1185">Reference proteome</keyword>
<gene>
    <name evidence="1" type="ORF">EJ05DRAFT_486254</name>
</gene>
<evidence type="ECO:0000313" key="1">
    <source>
        <dbReference type="EMBL" id="KAF2758204.1"/>
    </source>
</evidence>
<proteinExistence type="predicted"/>
<dbReference type="RefSeq" id="XP_033600655.1">
    <property type="nucleotide sequence ID" value="XM_033745515.1"/>
</dbReference>
<protein>
    <recommendedName>
        <fullName evidence="3">ABM domain-containing protein</fullName>
    </recommendedName>
</protein>
<dbReference type="OrthoDB" id="3830579at2759"/>
<dbReference type="Proteomes" id="UP000799437">
    <property type="component" value="Unassembled WGS sequence"/>
</dbReference>
<evidence type="ECO:0008006" key="3">
    <source>
        <dbReference type="Google" id="ProtNLM"/>
    </source>
</evidence>
<evidence type="ECO:0000313" key="2">
    <source>
        <dbReference type="Proteomes" id="UP000799437"/>
    </source>
</evidence>
<sequence>MTVTQIIQFPAHDAAATLQAINKAAPEDVIQGTLIQDKSTAQAIVEWQGTSDEIAPDVPSSSSFRIDLARPALGPKGPATAPVVEYVHTFFPVSKVTPEFKKKIEDDFVRFNELFLMIGLVGEMGCTMGWSVDEVNYAGIEGEKAVGFVVIRGWDTMANFEKVMSLDKTREVLSILFGWGAPYKMWHVAREDGARGSL</sequence>
<dbReference type="AlphaFoldDB" id="A0A6A6W854"/>
<dbReference type="GeneID" id="54486569"/>
<reference evidence="1" key="1">
    <citation type="journal article" date="2020" name="Stud. Mycol.">
        <title>101 Dothideomycetes genomes: a test case for predicting lifestyles and emergence of pathogens.</title>
        <authorList>
            <person name="Haridas S."/>
            <person name="Albert R."/>
            <person name="Binder M."/>
            <person name="Bloem J."/>
            <person name="Labutti K."/>
            <person name="Salamov A."/>
            <person name="Andreopoulos B."/>
            <person name="Baker S."/>
            <person name="Barry K."/>
            <person name="Bills G."/>
            <person name="Bluhm B."/>
            <person name="Cannon C."/>
            <person name="Castanera R."/>
            <person name="Culley D."/>
            <person name="Daum C."/>
            <person name="Ezra D."/>
            <person name="Gonzalez J."/>
            <person name="Henrissat B."/>
            <person name="Kuo A."/>
            <person name="Liang C."/>
            <person name="Lipzen A."/>
            <person name="Lutzoni F."/>
            <person name="Magnuson J."/>
            <person name="Mondo S."/>
            <person name="Nolan M."/>
            <person name="Ohm R."/>
            <person name="Pangilinan J."/>
            <person name="Park H.-J."/>
            <person name="Ramirez L."/>
            <person name="Alfaro M."/>
            <person name="Sun H."/>
            <person name="Tritt A."/>
            <person name="Yoshinaga Y."/>
            <person name="Zwiers L.-H."/>
            <person name="Turgeon B."/>
            <person name="Goodwin S."/>
            <person name="Spatafora J."/>
            <person name="Crous P."/>
            <person name="Grigoriev I."/>
        </authorList>
    </citation>
    <scope>NUCLEOTIDE SEQUENCE</scope>
    <source>
        <strain evidence="1">CBS 121739</strain>
    </source>
</reference>
<name>A0A6A6W854_9PEZI</name>
<dbReference type="EMBL" id="ML996572">
    <property type="protein sequence ID" value="KAF2758204.1"/>
    <property type="molecule type" value="Genomic_DNA"/>
</dbReference>